<evidence type="ECO:0000313" key="1">
    <source>
        <dbReference type="EMBL" id="KAI9921144.1"/>
    </source>
</evidence>
<sequence length="525" mass="58465">MSSLKRMMHALVLILAVVFVASATEFEEEDDVLVLTESNFAEAVSSYDTLLVEFYAPWCGHCQKLAPEYAAAAKSLKEQDVPVRLAKVDATAENKLGEQFAIRGFPSLKFFKGDVESPRDYDGGRTADEIEKWVIKKSGPAVTIVETAEQLEEIKESNDVVVFAVIDAEEGKTRSMLESLADTNDRVVYVASTSTDVAEDTAAVNDVVVYKKFDEGKVMFDGEFEMDAVRDFVKSHSLPLVITFTQEKAPMVFGGEMKEHVLVFVDTNKDYMPDIDAALKRPAQVNKGKLLHVIMPSSETRIVEYFGLTAEDMPSVLLVNMSGSIKKYYFDYKADDLVAKTRDELAADLIAFEKKYFEGKLTAHLKSADPEDDSEEAVKVIVGKQFQERVIENEKDVLLAFHAPWCGHCKALSPVLEELAEKFADVDSVMIAKLDATANEIDYAGVEISGFPTVVFFPAKDKINPITYEGSRDVDGFTDFLKANAQKFKLEGVEHGRDQIDGEDDLVQEQEDAADVEERVEHEEL</sequence>
<name>A0ACC0WQJ1_9STRA</name>
<accession>A0ACC0WQJ1</accession>
<dbReference type="Proteomes" id="UP001163321">
    <property type="component" value="Chromosome 1"/>
</dbReference>
<keyword evidence="2" id="KW-1185">Reference proteome</keyword>
<gene>
    <name evidence="1" type="ORF">PsorP6_001269</name>
</gene>
<dbReference type="EMBL" id="CM047580">
    <property type="protein sequence ID" value="KAI9921144.1"/>
    <property type="molecule type" value="Genomic_DNA"/>
</dbReference>
<organism evidence="1 2">
    <name type="scientific">Peronosclerospora sorghi</name>
    <dbReference type="NCBI Taxonomy" id="230839"/>
    <lineage>
        <taxon>Eukaryota</taxon>
        <taxon>Sar</taxon>
        <taxon>Stramenopiles</taxon>
        <taxon>Oomycota</taxon>
        <taxon>Peronosporomycetes</taxon>
        <taxon>Peronosporales</taxon>
        <taxon>Peronosporaceae</taxon>
        <taxon>Peronosclerospora</taxon>
    </lineage>
</organism>
<evidence type="ECO:0000313" key="2">
    <source>
        <dbReference type="Proteomes" id="UP001163321"/>
    </source>
</evidence>
<protein>
    <submittedName>
        <fullName evidence="1">Uncharacterized protein</fullName>
    </submittedName>
</protein>
<proteinExistence type="predicted"/>
<reference evidence="1 2" key="1">
    <citation type="journal article" date="2022" name="bioRxiv">
        <title>The genome of the oomycete Peronosclerospora sorghi, a cosmopolitan pathogen of maize and sorghum, is inflated with dispersed pseudogenes.</title>
        <authorList>
            <person name="Fletcher K."/>
            <person name="Martin F."/>
            <person name="Isakeit T."/>
            <person name="Cavanaugh K."/>
            <person name="Magill C."/>
            <person name="Michelmore R."/>
        </authorList>
    </citation>
    <scope>NUCLEOTIDE SEQUENCE [LARGE SCALE GENOMIC DNA]</scope>
    <source>
        <strain evidence="1">P6</strain>
    </source>
</reference>
<comment type="caution">
    <text evidence="1">The sequence shown here is derived from an EMBL/GenBank/DDBJ whole genome shotgun (WGS) entry which is preliminary data.</text>
</comment>